<dbReference type="AlphaFoldDB" id="A0A3P8XU40"/>
<keyword evidence="1" id="KW-0175">Coiled coil</keyword>
<protein>
    <recommendedName>
        <fullName evidence="4">Tuftelin 1a</fullName>
    </recommendedName>
</protein>
<reference evidence="2" key="4">
    <citation type="submission" date="2025-09" db="UniProtKB">
        <authorList>
            <consortium name="Ensembl"/>
        </authorList>
    </citation>
    <scope>IDENTIFICATION</scope>
</reference>
<dbReference type="Bgee" id="ENSELUG00000008723">
    <property type="expression patterns" value="Expressed in nose and 13 other cell types or tissues"/>
</dbReference>
<evidence type="ECO:0000313" key="3">
    <source>
        <dbReference type="Proteomes" id="UP000265140"/>
    </source>
</evidence>
<dbReference type="GeneTree" id="ENSGT00950000183065"/>
<proteinExistence type="predicted"/>
<reference evidence="2" key="3">
    <citation type="submission" date="2025-08" db="UniProtKB">
        <authorList>
            <consortium name="Ensembl"/>
        </authorList>
    </citation>
    <scope>IDENTIFICATION</scope>
</reference>
<dbReference type="CTD" id="100005886"/>
<feature type="coiled-coil region" evidence="1">
    <location>
        <begin position="70"/>
        <end position="244"/>
    </location>
</feature>
<accession>A0A3P8XU40</accession>
<reference evidence="2" key="2">
    <citation type="submission" date="2020-02" db="EMBL/GenBank/DDBJ databases">
        <title>Esox lucius (northern pike) genome, fEsoLuc1, primary haplotype.</title>
        <authorList>
            <person name="Myers G."/>
            <person name="Karagic N."/>
            <person name="Meyer A."/>
            <person name="Pippel M."/>
            <person name="Reichard M."/>
            <person name="Winkler S."/>
            <person name="Tracey A."/>
            <person name="Sims Y."/>
            <person name="Howe K."/>
            <person name="Rhie A."/>
            <person name="Formenti G."/>
            <person name="Durbin R."/>
            <person name="Fedrigo O."/>
            <person name="Jarvis E.D."/>
        </authorList>
    </citation>
    <scope>NUCLEOTIDE SEQUENCE [LARGE SCALE GENOMIC DNA]</scope>
</reference>
<dbReference type="OrthoDB" id="8944635at2759"/>
<keyword evidence="3" id="KW-1185">Reference proteome</keyword>
<dbReference type="PANTHER" id="PTHR23171">
    <property type="entry name" value="GDOWN1"/>
    <property type="match status" value="1"/>
</dbReference>
<dbReference type="RefSeq" id="XP_010900367.1">
    <property type="nucleotide sequence ID" value="XM_010902065.5"/>
</dbReference>
<dbReference type="Ensembl" id="ENSELUT00000006261.3">
    <property type="protein sequence ID" value="ENSELUP00000008022.2"/>
    <property type="gene ID" value="ENSELUG00000008723.3"/>
</dbReference>
<dbReference type="OMA" id="HMEHFLA"/>
<evidence type="ECO:0000256" key="1">
    <source>
        <dbReference type="SAM" id="Coils"/>
    </source>
</evidence>
<dbReference type="PANTHER" id="PTHR23171:SF17">
    <property type="entry name" value="TUFTELIN"/>
    <property type="match status" value="1"/>
</dbReference>
<dbReference type="InterPro" id="IPR051375">
    <property type="entry name" value="Tuftelin_GRINL1A/MYZAP/CCD68"/>
</dbReference>
<dbReference type="GO" id="GO:0035556">
    <property type="term" value="P:intracellular signal transduction"/>
    <property type="evidence" value="ECO:0007669"/>
    <property type="project" value="TreeGrafter"/>
</dbReference>
<dbReference type="Proteomes" id="UP000265140">
    <property type="component" value="Chromosome 10"/>
</dbReference>
<dbReference type="KEGG" id="els:105028981"/>
<name>A0A3P8XU40_ESOLU</name>
<evidence type="ECO:0000313" key="2">
    <source>
        <dbReference type="Ensembl" id="ENSELUP00000008022.2"/>
    </source>
</evidence>
<sequence length="295" mass="34194">MLTDEASQIQEVRYCLKTLREQMAARQNSTNKKPPANGYKVSVTLPTTIVANGNTVGTELETHVCSTEESAKLRELSKRLYAQMKETEKRHQEEKDRLQAESNEFRRRLDERSERLKLVEGKVVERDKKVEELERLLGGMEREAASLRDNISASEAELLQWRAAKEEGAEKEQRIEELEKELAVLKQKIHHLDDMLKCQQRKVRHMIEQLQNSRTVIQERDRVIRDLEEKVAFLEAENTEMRDQMEYLLEGQTPPSTSTIETKNKPQIIYSKPITPSSLDGNKSLPLIRVIEIKS</sequence>
<dbReference type="GeneID" id="105028981"/>
<organism evidence="2 3">
    <name type="scientific">Esox lucius</name>
    <name type="common">Northern pike</name>
    <dbReference type="NCBI Taxonomy" id="8010"/>
    <lineage>
        <taxon>Eukaryota</taxon>
        <taxon>Metazoa</taxon>
        <taxon>Chordata</taxon>
        <taxon>Craniata</taxon>
        <taxon>Vertebrata</taxon>
        <taxon>Euteleostomi</taxon>
        <taxon>Actinopterygii</taxon>
        <taxon>Neopterygii</taxon>
        <taxon>Teleostei</taxon>
        <taxon>Protacanthopterygii</taxon>
        <taxon>Esociformes</taxon>
        <taxon>Esocidae</taxon>
        <taxon>Esox</taxon>
    </lineage>
</organism>
<dbReference type="InParanoid" id="A0A3P8XU40"/>
<reference evidence="3" key="1">
    <citation type="journal article" date="2014" name="PLoS ONE">
        <title>The genome and linkage map of the northern pike (Esox lucius): conserved synteny revealed between the salmonid sister group and the Neoteleostei.</title>
        <authorList>
            <person name="Rondeau E.B."/>
            <person name="Minkley D.R."/>
            <person name="Leong J.S."/>
            <person name="Messmer A.M."/>
            <person name="Jantzen J.R."/>
            <person name="von Schalburg K.R."/>
            <person name="Lemon C."/>
            <person name="Bird N.H."/>
            <person name="Koop B.F."/>
        </authorList>
    </citation>
    <scope>NUCLEOTIDE SEQUENCE</scope>
</reference>
<evidence type="ECO:0008006" key="4">
    <source>
        <dbReference type="Google" id="ProtNLM"/>
    </source>
</evidence>